<evidence type="ECO:0000313" key="2">
    <source>
        <dbReference type="Proteomes" id="UP000499080"/>
    </source>
</evidence>
<keyword evidence="2" id="KW-1185">Reference proteome</keyword>
<comment type="caution">
    <text evidence="1">The sequence shown here is derived from an EMBL/GenBank/DDBJ whole genome shotgun (WGS) entry which is preliminary data.</text>
</comment>
<dbReference type="EMBL" id="BGPR01014849">
    <property type="protein sequence ID" value="GBN66955.1"/>
    <property type="molecule type" value="Genomic_DNA"/>
</dbReference>
<dbReference type="AlphaFoldDB" id="A0A4Y2QUZ0"/>
<dbReference type="Proteomes" id="UP000499080">
    <property type="component" value="Unassembled WGS sequence"/>
</dbReference>
<proteinExistence type="predicted"/>
<gene>
    <name evidence="1" type="ORF">AVEN_113735_1</name>
</gene>
<name>A0A4Y2QUZ0_ARAVE</name>
<reference evidence="1 2" key="1">
    <citation type="journal article" date="2019" name="Sci. Rep.">
        <title>Orb-weaving spider Araneus ventricosus genome elucidates the spidroin gene catalogue.</title>
        <authorList>
            <person name="Kono N."/>
            <person name="Nakamura H."/>
            <person name="Ohtoshi R."/>
            <person name="Moran D.A.P."/>
            <person name="Shinohara A."/>
            <person name="Yoshida Y."/>
            <person name="Fujiwara M."/>
            <person name="Mori M."/>
            <person name="Tomita M."/>
            <person name="Arakawa K."/>
        </authorList>
    </citation>
    <scope>NUCLEOTIDE SEQUENCE [LARGE SCALE GENOMIC DNA]</scope>
</reference>
<accession>A0A4Y2QUZ0</accession>
<sequence length="121" mass="13784">MLPLLLSTLQSYSILDFSPGVFYEEERRMIAILLLLCFSLAAKLACCDGDYGESYPDDGFDNDEEFSDLSFHSEGKLSSVRLLLPTTLFRYEYDITTAKSYIKERLDGGPFRMIAIRLLLC</sequence>
<protein>
    <submittedName>
        <fullName evidence="1">Uncharacterized protein</fullName>
    </submittedName>
</protein>
<evidence type="ECO:0000313" key="1">
    <source>
        <dbReference type="EMBL" id="GBN66955.1"/>
    </source>
</evidence>
<organism evidence="1 2">
    <name type="scientific">Araneus ventricosus</name>
    <name type="common">Orbweaver spider</name>
    <name type="synonym">Epeira ventricosa</name>
    <dbReference type="NCBI Taxonomy" id="182803"/>
    <lineage>
        <taxon>Eukaryota</taxon>
        <taxon>Metazoa</taxon>
        <taxon>Ecdysozoa</taxon>
        <taxon>Arthropoda</taxon>
        <taxon>Chelicerata</taxon>
        <taxon>Arachnida</taxon>
        <taxon>Araneae</taxon>
        <taxon>Araneomorphae</taxon>
        <taxon>Entelegynae</taxon>
        <taxon>Araneoidea</taxon>
        <taxon>Araneidae</taxon>
        <taxon>Araneus</taxon>
    </lineage>
</organism>